<feature type="compositionally biased region" description="Low complexity" evidence="1">
    <location>
        <begin position="104"/>
        <end position="117"/>
    </location>
</feature>
<protein>
    <submittedName>
        <fullName evidence="2">Uncharacterized protein</fullName>
    </submittedName>
</protein>
<feature type="compositionally biased region" description="Low complexity" evidence="1">
    <location>
        <begin position="31"/>
        <end position="44"/>
    </location>
</feature>
<feature type="non-terminal residue" evidence="2">
    <location>
        <position position="174"/>
    </location>
</feature>
<feature type="region of interest" description="Disordered" evidence="1">
    <location>
        <begin position="1"/>
        <end position="83"/>
    </location>
</feature>
<sequence>GRTGPGDDAAARGRPRRGRRRRRHRGDGARRPGPARGVRPPAGHHGPRDRRDPRLRRQRARGRRRLAPAARRRRLGAPHRARAARPVLVRALGLRLVRRHRAPRAAAGARPGAPARPRVLRRHPDHGARPVPRPRRHPAAVALAPRPAAHELRPARHLRGRGRRREHAHRPRGV</sequence>
<feature type="non-terminal residue" evidence="2">
    <location>
        <position position="1"/>
    </location>
</feature>
<dbReference type="AlphaFoldDB" id="A0A6J4HGC4"/>
<organism evidence="2">
    <name type="scientific">uncultured Actinomycetospora sp</name>
    <dbReference type="NCBI Taxonomy" id="1135996"/>
    <lineage>
        <taxon>Bacteria</taxon>
        <taxon>Bacillati</taxon>
        <taxon>Actinomycetota</taxon>
        <taxon>Actinomycetes</taxon>
        <taxon>Pseudonocardiales</taxon>
        <taxon>Pseudonocardiaceae</taxon>
        <taxon>Actinomycetospora</taxon>
        <taxon>environmental samples</taxon>
    </lineage>
</organism>
<evidence type="ECO:0000256" key="1">
    <source>
        <dbReference type="SAM" id="MobiDB-lite"/>
    </source>
</evidence>
<feature type="compositionally biased region" description="Basic residues" evidence="1">
    <location>
        <begin position="155"/>
        <end position="174"/>
    </location>
</feature>
<evidence type="ECO:0000313" key="2">
    <source>
        <dbReference type="EMBL" id="CAA9220581.1"/>
    </source>
</evidence>
<feature type="compositionally biased region" description="Basic residues" evidence="1">
    <location>
        <begin position="13"/>
        <end position="25"/>
    </location>
</feature>
<gene>
    <name evidence="2" type="ORF">AVDCRST_MAG54-550</name>
</gene>
<proteinExistence type="predicted"/>
<feature type="compositionally biased region" description="Basic residues" evidence="1">
    <location>
        <begin position="45"/>
        <end position="83"/>
    </location>
</feature>
<reference evidence="2" key="1">
    <citation type="submission" date="2020-02" db="EMBL/GenBank/DDBJ databases">
        <authorList>
            <person name="Meier V. D."/>
        </authorList>
    </citation>
    <scope>NUCLEOTIDE SEQUENCE</scope>
    <source>
        <strain evidence="2">AVDCRST_MAG54</strain>
    </source>
</reference>
<feature type="region of interest" description="Disordered" evidence="1">
    <location>
        <begin position="102"/>
        <end position="174"/>
    </location>
</feature>
<accession>A0A6J4HGC4</accession>
<dbReference type="EMBL" id="CADCTH010000075">
    <property type="protein sequence ID" value="CAA9220581.1"/>
    <property type="molecule type" value="Genomic_DNA"/>
</dbReference>
<name>A0A6J4HGC4_9PSEU</name>